<feature type="transmembrane region" description="Helical" evidence="1">
    <location>
        <begin position="162"/>
        <end position="183"/>
    </location>
</feature>
<dbReference type="GO" id="GO:0005886">
    <property type="term" value="C:plasma membrane"/>
    <property type="evidence" value="ECO:0007669"/>
    <property type="project" value="UniProtKB-SubCell"/>
</dbReference>
<feature type="transmembrane region" description="Helical" evidence="1">
    <location>
        <begin position="190"/>
        <end position="208"/>
    </location>
</feature>
<dbReference type="PANTHER" id="PTHR37305:SF1">
    <property type="entry name" value="MEMBRANE PROTEIN"/>
    <property type="match status" value="1"/>
</dbReference>
<keyword evidence="1" id="KW-0812">Transmembrane</keyword>
<dbReference type="Proteomes" id="UP001431572">
    <property type="component" value="Chromosome 2"/>
</dbReference>
<dbReference type="Proteomes" id="UP000521676">
    <property type="component" value="Unassembled WGS sequence"/>
</dbReference>
<feature type="transmembrane region" description="Helical" evidence="1">
    <location>
        <begin position="520"/>
        <end position="541"/>
    </location>
</feature>
<evidence type="ECO:0000313" key="5">
    <source>
        <dbReference type="Proteomes" id="UP001431572"/>
    </source>
</evidence>
<protein>
    <submittedName>
        <fullName evidence="2">ABC transporter permease subunit</fullName>
    </submittedName>
</protein>
<feature type="transmembrane region" description="Helical" evidence="1">
    <location>
        <begin position="128"/>
        <end position="150"/>
    </location>
</feature>
<dbReference type="Pfam" id="PF12679">
    <property type="entry name" value="ABC2_membrane_2"/>
    <property type="match status" value="1"/>
</dbReference>
<keyword evidence="1" id="KW-0472">Membrane</keyword>
<evidence type="ECO:0000313" key="3">
    <source>
        <dbReference type="EMBL" id="WJW69759.1"/>
    </source>
</evidence>
<proteinExistence type="predicted"/>
<keyword evidence="1" id="KW-1133">Transmembrane helix</keyword>
<dbReference type="EMBL" id="CP128400">
    <property type="protein sequence ID" value="WJW69759.1"/>
    <property type="molecule type" value="Genomic_DNA"/>
</dbReference>
<feature type="transmembrane region" description="Helical" evidence="1">
    <location>
        <begin position="404"/>
        <end position="426"/>
    </location>
</feature>
<feature type="transmembrane region" description="Helical" evidence="1">
    <location>
        <begin position="474"/>
        <end position="493"/>
    </location>
</feature>
<dbReference type="RefSeq" id="WP_341471632.1">
    <property type="nucleotide sequence ID" value="NZ_CP128400.1"/>
</dbReference>
<name>A0A8T7M6S9_9CHLR</name>
<feature type="transmembrane region" description="Helical" evidence="1">
    <location>
        <begin position="241"/>
        <end position="263"/>
    </location>
</feature>
<reference evidence="3" key="2">
    <citation type="journal article" date="2024" name="Nature">
        <title>Anoxygenic phototroph of the Chloroflexota uses a type I reaction centre.</title>
        <authorList>
            <person name="Tsuji J.M."/>
            <person name="Shaw N.A."/>
            <person name="Nagashima S."/>
            <person name="Venkiteswaran J.J."/>
            <person name="Schiff S.L."/>
            <person name="Watanabe T."/>
            <person name="Fukui M."/>
            <person name="Hanada S."/>
            <person name="Tank M."/>
            <person name="Neufeld J.D."/>
        </authorList>
    </citation>
    <scope>NUCLEOTIDE SEQUENCE</scope>
    <source>
        <strain evidence="3">L227-S17</strain>
    </source>
</reference>
<keyword evidence="5" id="KW-1185">Reference proteome</keyword>
<feature type="transmembrane region" description="Helical" evidence="1">
    <location>
        <begin position="16"/>
        <end position="35"/>
    </location>
</feature>
<dbReference type="GO" id="GO:0140359">
    <property type="term" value="F:ABC-type transporter activity"/>
    <property type="evidence" value="ECO:0007669"/>
    <property type="project" value="InterPro"/>
</dbReference>
<organism evidence="2 4">
    <name type="scientific">Candidatus Chlorohelix allophototropha</name>
    <dbReference type="NCBI Taxonomy" id="3003348"/>
    <lineage>
        <taxon>Bacteria</taxon>
        <taxon>Bacillati</taxon>
        <taxon>Chloroflexota</taxon>
        <taxon>Chloroflexia</taxon>
        <taxon>Candidatus Chloroheliales</taxon>
        <taxon>Candidatus Chloroheliaceae</taxon>
        <taxon>Candidatus Chlorohelix</taxon>
    </lineage>
</organism>
<feature type="transmembrane region" description="Helical" evidence="1">
    <location>
        <begin position="306"/>
        <end position="328"/>
    </location>
</feature>
<feature type="transmembrane region" description="Helical" evidence="1">
    <location>
        <begin position="80"/>
        <end position="100"/>
    </location>
</feature>
<dbReference type="PANTHER" id="PTHR37305">
    <property type="entry name" value="INTEGRAL MEMBRANE PROTEIN-RELATED"/>
    <property type="match status" value="1"/>
</dbReference>
<reference evidence="2 4" key="1">
    <citation type="submission" date="2020-06" db="EMBL/GenBank/DDBJ databases">
        <title>Anoxygenic phototrophic Chloroflexota member uses a Type I reaction center.</title>
        <authorList>
            <person name="Tsuji J.M."/>
            <person name="Shaw N.A."/>
            <person name="Nagashima S."/>
            <person name="Venkiteswaran J."/>
            <person name="Schiff S.L."/>
            <person name="Hanada S."/>
            <person name="Tank M."/>
            <person name="Neufeld J.D."/>
        </authorList>
    </citation>
    <scope>NUCLEOTIDE SEQUENCE [LARGE SCALE GENOMIC DNA]</scope>
    <source>
        <strain evidence="2">L227-S17</strain>
    </source>
</reference>
<sequence>MMLHNIFFKTLRDTRYHILIWGGGFGLLMFFYSQAYTALFAGPERDKLIKDYVTAFESMSFIAGKAYDVDTLGGFITAEFMIFSPLLFSIVAFLIGSNLIRGEEEKGSLDILLSTPHSRLSVFLQKSAGLTAMLLLIGGLAAVGLVAGAATFNLELSTSGAFLQMLNAIAVSLIFGNIALLFSQLGSRKWAIGWSGGLLAATYLLNSLSEVVDMLKWMRPLSPFHYYNLSKPLCRSVGMDWMGLIILLVVSIPLVIAAAYMYLHRDHSGVFQLFPQKALAENNHRSLAEPKAPWLAGSFWFALKSLALGALIWGVGIASYTVLILAIFNNMKDSMLSLLQSDFYKAIGFMTMGTNENLLNLMLFLFLVVLFASYAVTMVASWANDETEGRLELLLATPQARWRLLLSRFTASLIAMAFVVGLNWLVFEIMLQVGNVKLVNNYSMEAFAGAFVLGGVILAFGFLFCAFKPGWTMGVLTGLVIISFLIEFLKATFKFPDWVVDTSLFHHYGQPIISGLDWTVQYILLGLCALFVGIAITRFHYRDIES</sequence>
<dbReference type="EMBL" id="JACATZ010000003">
    <property type="protein sequence ID" value="NWJ47855.1"/>
    <property type="molecule type" value="Genomic_DNA"/>
</dbReference>
<feature type="transmembrane region" description="Helical" evidence="1">
    <location>
        <begin position="358"/>
        <end position="383"/>
    </location>
</feature>
<accession>A0A8T7M6S9</accession>
<dbReference type="AlphaFoldDB" id="A0A8T7M6S9"/>
<evidence type="ECO:0000313" key="2">
    <source>
        <dbReference type="EMBL" id="NWJ47855.1"/>
    </source>
</evidence>
<evidence type="ECO:0000256" key="1">
    <source>
        <dbReference type="SAM" id="Phobius"/>
    </source>
</evidence>
<feature type="transmembrane region" description="Helical" evidence="1">
    <location>
        <begin position="446"/>
        <end position="467"/>
    </location>
</feature>
<evidence type="ECO:0000313" key="4">
    <source>
        <dbReference type="Proteomes" id="UP000521676"/>
    </source>
</evidence>
<gene>
    <name evidence="2" type="ORF">HXX08_18535</name>
    <name evidence="3" type="ORF">OZ401_003389</name>
</gene>